<evidence type="ECO:0000313" key="1">
    <source>
        <dbReference type="EMBL" id="KEQ60658.1"/>
    </source>
</evidence>
<accession>A0A074VJH8</accession>
<evidence type="ECO:0000313" key="2">
    <source>
        <dbReference type="Proteomes" id="UP000030672"/>
    </source>
</evidence>
<proteinExistence type="predicted"/>
<dbReference type="GeneID" id="63921816"/>
<reference evidence="1 2" key="1">
    <citation type="journal article" date="2014" name="BMC Genomics">
        <title>Genome sequencing of four Aureobasidium pullulans varieties: biotechnological potential, stress tolerance, and description of new species.</title>
        <authorList>
            <person name="Gostin Ar C."/>
            <person name="Ohm R.A."/>
            <person name="Kogej T."/>
            <person name="Sonjak S."/>
            <person name="Turk M."/>
            <person name="Zajc J."/>
            <person name="Zalar P."/>
            <person name="Grube M."/>
            <person name="Sun H."/>
            <person name="Han J."/>
            <person name="Sharma A."/>
            <person name="Chiniquy J."/>
            <person name="Ngan C.Y."/>
            <person name="Lipzen A."/>
            <person name="Barry K."/>
            <person name="Grigoriev I.V."/>
            <person name="Gunde-Cimerman N."/>
        </authorList>
    </citation>
    <scope>NUCLEOTIDE SEQUENCE [LARGE SCALE GENOMIC DNA]</scope>
    <source>
        <strain evidence="1 2">CBS 110374</strain>
    </source>
</reference>
<dbReference type="HOGENOM" id="CLU_1440771_0_0_1"/>
<dbReference type="Proteomes" id="UP000030672">
    <property type="component" value="Unassembled WGS sequence"/>
</dbReference>
<keyword evidence="2" id="KW-1185">Reference proteome</keyword>
<dbReference type="AlphaFoldDB" id="A0A074VJH8"/>
<dbReference type="RefSeq" id="XP_040877681.1">
    <property type="nucleotide sequence ID" value="XM_041028443.1"/>
</dbReference>
<gene>
    <name evidence="1" type="ORF">M437DRAFT_86375</name>
</gene>
<sequence length="188" mass="21588">MATIIQPTISTILSLPPDIYIEQQPTLTITLKLTAPAPITIFTWPTIFNPQLALRRHNFKLHDVSTELPTPIHLESTKGPKRPGFSCRKNNFDEKYHITLYPGVDLEVQCPFLIMHRNMPGTGLPRFHVGHRHRLVITGEEKVTNWWWETKDDVLLDDDEPYNEYEAAEGESPINIHADPIEFVVEEA</sequence>
<organism evidence="1 2">
    <name type="scientific">Aureobasidium melanogenum (strain CBS 110374)</name>
    <name type="common">Aureobasidium pullulans var. melanogenum</name>
    <dbReference type="NCBI Taxonomy" id="1043003"/>
    <lineage>
        <taxon>Eukaryota</taxon>
        <taxon>Fungi</taxon>
        <taxon>Dikarya</taxon>
        <taxon>Ascomycota</taxon>
        <taxon>Pezizomycotina</taxon>
        <taxon>Dothideomycetes</taxon>
        <taxon>Dothideomycetidae</taxon>
        <taxon>Dothideales</taxon>
        <taxon>Saccotheciaceae</taxon>
        <taxon>Aureobasidium</taxon>
    </lineage>
</organism>
<protein>
    <submittedName>
        <fullName evidence="1">Uncharacterized protein</fullName>
    </submittedName>
</protein>
<name>A0A074VJH8_AURM1</name>
<dbReference type="EMBL" id="KL584841">
    <property type="protein sequence ID" value="KEQ60658.1"/>
    <property type="molecule type" value="Genomic_DNA"/>
</dbReference>